<proteinExistence type="predicted"/>
<evidence type="ECO:0000313" key="1">
    <source>
        <dbReference type="EMBL" id="KAK7308459.1"/>
    </source>
</evidence>
<sequence>MKVSSCATGVGYQSQDFVTGTTNVHAENVLEGTVLVTVSYNSKKERENGNRLKAAIQAVTFLRKPEIYERKETHNQTDKVSILSSKLNYEATSKYQLMIPNTLTNRISIDKTHEQQDIVGSSASDPSECAYAYNLKQINFCLTNFPSLPGNLGPIDLAAIEKWLLLVLMVLEISPSKIPNSTTLKNSLTTHVRGANLIEAEAKFLFSAQRNATVKD</sequence>
<dbReference type="AlphaFoldDB" id="A0AAN9K1P3"/>
<organism evidence="1 2">
    <name type="scientific">Canavalia gladiata</name>
    <name type="common">Sword bean</name>
    <name type="synonym">Dolichos gladiatus</name>
    <dbReference type="NCBI Taxonomy" id="3824"/>
    <lineage>
        <taxon>Eukaryota</taxon>
        <taxon>Viridiplantae</taxon>
        <taxon>Streptophyta</taxon>
        <taxon>Embryophyta</taxon>
        <taxon>Tracheophyta</taxon>
        <taxon>Spermatophyta</taxon>
        <taxon>Magnoliopsida</taxon>
        <taxon>eudicotyledons</taxon>
        <taxon>Gunneridae</taxon>
        <taxon>Pentapetalae</taxon>
        <taxon>rosids</taxon>
        <taxon>fabids</taxon>
        <taxon>Fabales</taxon>
        <taxon>Fabaceae</taxon>
        <taxon>Papilionoideae</taxon>
        <taxon>50 kb inversion clade</taxon>
        <taxon>NPAAA clade</taxon>
        <taxon>indigoferoid/millettioid clade</taxon>
        <taxon>Phaseoleae</taxon>
        <taxon>Canavalia</taxon>
    </lineage>
</organism>
<dbReference type="Proteomes" id="UP001367508">
    <property type="component" value="Unassembled WGS sequence"/>
</dbReference>
<keyword evidence="2" id="KW-1185">Reference proteome</keyword>
<dbReference type="EMBL" id="JAYMYQ010000010">
    <property type="protein sequence ID" value="KAK7308459.1"/>
    <property type="molecule type" value="Genomic_DNA"/>
</dbReference>
<accession>A0AAN9K1P3</accession>
<name>A0AAN9K1P3_CANGL</name>
<protein>
    <submittedName>
        <fullName evidence="1">Uncharacterized protein</fullName>
    </submittedName>
</protein>
<comment type="caution">
    <text evidence="1">The sequence shown here is derived from an EMBL/GenBank/DDBJ whole genome shotgun (WGS) entry which is preliminary data.</text>
</comment>
<reference evidence="1 2" key="1">
    <citation type="submission" date="2024-01" db="EMBL/GenBank/DDBJ databases">
        <title>The genomes of 5 underutilized Papilionoideae crops provide insights into root nodulation and disease resistanc.</title>
        <authorList>
            <person name="Jiang F."/>
        </authorList>
    </citation>
    <scope>NUCLEOTIDE SEQUENCE [LARGE SCALE GENOMIC DNA]</scope>
    <source>
        <strain evidence="1">LVBAO_FW01</strain>
        <tissue evidence="1">Leaves</tissue>
    </source>
</reference>
<gene>
    <name evidence="1" type="ORF">VNO77_42065</name>
</gene>
<evidence type="ECO:0000313" key="2">
    <source>
        <dbReference type="Proteomes" id="UP001367508"/>
    </source>
</evidence>